<dbReference type="Proteomes" id="UP000515154">
    <property type="component" value="Linkage group LG3"/>
</dbReference>
<feature type="transmembrane region" description="Helical" evidence="1">
    <location>
        <begin position="157"/>
        <end position="181"/>
    </location>
</feature>
<dbReference type="KEGG" id="osn:115209176"/>
<keyword evidence="2" id="KW-0732">Signal</keyword>
<reference evidence="4" key="1">
    <citation type="submission" date="2025-08" db="UniProtKB">
        <authorList>
            <consortium name="RefSeq"/>
        </authorList>
    </citation>
    <scope>IDENTIFICATION</scope>
</reference>
<keyword evidence="1" id="KW-0812">Transmembrane</keyword>
<dbReference type="AlphaFoldDB" id="A0A7E6EN25"/>
<evidence type="ECO:0000313" key="4">
    <source>
        <dbReference type="RefSeq" id="XP_036356738.1"/>
    </source>
</evidence>
<accession>A0A7E6EN25</accession>
<evidence type="ECO:0000256" key="2">
    <source>
        <dbReference type="SAM" id="SignalP"/>
    </source>
</evidence>
<evidence type="ECO:0000313" key="3">
    <source>
        <dbReference type="Proteomes" id="UP000515154"/>
    </source>
</evidence>
<name>A0A7E6EN25_9MOLL</name>
<dbReference type="RefSeq" id="XP_036356738.1">
    <property type="nucleotide sequence ID" value="XM_036500845.1"/>
</dbReference>
<evidence type="ECO:0000256" key="1">
    <source>
        <dbReference type="SAM" id="Phobius"/>
    </source>
</evidence>
<organism evidence="3 4">
    <name type="scientific">Octopus sinensis</name>
    <name type="common">East Asian common octopus</name>
    <dbReference type="NCBI Taxonomy" id="2607531"/>
    <lineage>
        <taxon>Eukaryota</taxon>
        <taxon>Metazoa</taxon>
        <taxon>Spiralia</taxon>
        <taxon>Lophotrochozoa</taxon>
        <taxon>Mollusca</taxon>
        <taxon>Cephalopoda</taxon>
        <taxon>Coleoidea</taxon>
        <taxon>Octopodiformes</taxon>
        <taxon>Octopoda</taxon>
        <taxon>Incirrata</taxon>
        <taxon>Octopodidae</taxon>
        <taxon>Octopus</taxon>
    </lineage>
</organism>
<proteinExistence type="predicted"/>
<feature type="signal peptide" evidence="2">
    <location>
        <begin position="1"/>
        <end position="22"/>
    </location>
</feature>
<sequence length="322" mass="36863">MNYFLLFSLFCLCFLKVLEVEGQIQIMITVKESSGTTNNTQSLNCKITNLTDTHLKCEHIWWVQEIDQNTHEEVVLTISKQPKFQNGYFSRIEIIDRHTAQVFSCRALCNLQTFTATCHLPEKKETSVECSTHFFATSKKIGQIPNTETELIHLKRVLNILVFALCVLSIIIILNFINCVFKKFRKKKAKKSSGMEEDTSDDVDDTEKDELETNKLLDEEVKPAYKPHTRPSILLNGQLLFEGDTPFAKVTYKSDKPVISFVDNTTALQNWDPGVSCFTLAPSESDSNEEYIEKNTDLLVPDNDYYERDRSASCPEVLQSIF</sequence>
<gene>
    <name evidence="4" type="primary">LOC115209176</name>
</gene>
<keyword evidence="1" id="KW-1133">Transmembrane helix</keyword>
<keyword evidence="1" id="KW-0472">Membrane</keyword>
<protein>
    <submittedName>
        <fullName evidence="4">Uncharacterized protein LOC115209176 isoform X1</fullName>
    </submittedName>
</protein>
<keyword evidence="3" id="KW-1185">Reference proteome</keyword>
<feature type="chain" id="PRO_5029014067" evidence="2">
    <location>
        <begin position="23"/>
        <end position="322"/>
    </location>
</feature>